<evidence type="ECO:0000256" key="13">
    <source>
        <dbReference type="SAM" id="MobiDB-lite"/>
    </source>
</evidence>
<dbReference type="OrthoDB" id="270728at2759"/>
<evidence type="ECO:0000256" key="3">
    <source>
        <dbReference type="ARBA" id="ARBA00022630"/>
    </source>
</evidence>
<dbReference type="AlphaFoldDB" id="A0A086TAA9"/>
<dbReference type="CDD" id="cd23948">
    <property type="entry name" value="FAD_synthase"/>
    <property type="match status" value="1"/>
</dbReference>
<dbReference type="GO" id="GO:0003919">
    <property type="term" value="F:FMN adenylyltransferase activity"/>
    <property type="evidence" value="ECO:0007669"/>
    <property type="project" value="UniProtKB-EC"/>
</dbReference>
<keyword evidence="4" id="KW-0288">FMN</keyword>
<comment type="pathway">
    <text evidence="1">Cofactor biosynthesis; FAD biosynthesis; FAD from FMN: step 1/1.</text>
</comment>
<dbReference type="HOGENOM" id="CLU_056971_0_1_1"/>
<evidence type="ECO:0000313" key="15">
    <source>
        <dbReference type="EMBL" id="KFH46291.1"/>
    </source>
</evidence>
<accession>A0A086TAA9</accession>
<keyword evidence="8" id="KW-0274">FAD</keyword>
<evidence type="ECO:0000256" key="1">
    <source>
        <dbReference type="ARBA" id="ARBA00004726"/>
    </source>
</evidence>
<evidence type="ECO:0000256" key="4">
    <source>
        <dbReference type="ARBA" id="ARBA00022643"/>
    </source>
</evidence>
<dbReference type="InterPro" id="IPR014729">
    <property type="entry name" value="Rossmann-like_a/b/a_fold"/>
</dbReference>
<evidence type="ECO:0000256" key="2">
    <source>
        <dbReference type="ARBA" id="ARBA00012393"/>
    </source>
</evidence>
<evidence type="ECO:0000256" key="7">
    <source>
        <dbReference type="ARBA" id="ARBA00022741"/>
    </source>
</evidence>
<dbReference type="STRING" id="857340.A0A086TAA9"/>
<dbReference type="EMBL" id="JPKY01000021">
    <property type="protein sequence ID" value="KFH46291.1"/>
    <property type="molecule type" value="Genomic_DNA"/>
</dbReference>
<evidence type="ECO:0000259" key="14">
    <source>
        <dbReference type="Pfam" id="PF01507"/>
    </source>
</evidence>
<evidence type="ECO:0000256" key="5">
    <source>
        <dbReference type="ARBA" id="ARBA00022679"/>
    </source>
</evidence>
<keyword evidence="3" id="KW-0285">Flavoprotein</keyword>
<dbReference type="GO" id="GO:0006747">
    <property type="term" value="P:FAD biosynthetic process"/>
    <property type="evidence" value="ECO:0007669"/>
    <property type="project" value="TreeGrafter"/>
</dbReference>
<feature type="region of interest" description="Disordered" evidence="13">
    <location>
        <begin position="1"/>
        <end position="27"/>
    </location>
</feature>
<proteinExistence type="predicted"/>
<feature type="domain" description="Phosphoadenosine phosphosulphate reductase" evidence="14">
    <location>
        <begin position="172"/>
        <end position="261"/>
    </location>
</feature>
<keyword evidence="16" id="KW-1185">Reference proteome</keyword>
<dbReference type="GO" id="GO:0005524">
    <property type="term" value="F:ATP binding"/>
    <property type="evidence" value="ECO:0007669"/>
    <property type="project" value="UniProtKB-KW"/>
</dbReference>
<dbReference type="Pfam" id="PF01507">
    <property type="entry name" value="PAPS_reduct"/>
    <property type="match status" value="1"/>
</dbReference>
<dbReference type="Gene3D" id="3.40.50.620">
    <property type="entry name" value="HUPs"/>
    <property type="match status" value="1"/>
</dbReference>
<evidence type="ECO:0000313" key="16">
    <source>
        <dbReference type="Proteomes" id="UP000029964"/>
    </source>
</evidence>
<evidence type="ECO:0000256" key="10">
    <source>
        <dbReference type="ARBA" id="ARBA00031145"/>
    </source>
</evidence>
<comment type="caution">
    <text evidence="15">The sequence shown here is derived from an EMBL/GenBank/DDBJ whole genome shotgun (WGS) entry which is preliminary data.</text>
</comment>
<protein>
    <recommendedName>
        <fullName evidence="2">FAD synthase</fullName>
        <ecNumber evidence="2">2.7.7.2</ecNumber>
    </recommendedName>
    <alternativeName>
        <fullName evidence="10">FAD pyrophosphorylase</fullName>
    </alternativeName>
    <alternativeName>
        <fullName evidence="11">FMN adenylyltransferase</fullName>
    </alternativeName>
</protein>
<dbReference type="PANTHER" id="PTHR23293">
    <property type="entry name" value="FAD SYNTHETASE-RELATED FMN ADENYLYLTRANSFERASE"/>
    <property type="match status" value="1"/>
</dbReference>
<dbReference type="Proteomes" id="UP000029964">
    <property type="component" value="Unassembled WGS sequence"/>
</dbReference>
<keyword evidence="6" id="KW-0548">Nucleotidyltransferase</keyword>
<evidence type="ECO:0000256" key="6">
    <source>
        <dbReference type="ARBA" id="ARBA00022695"/>
    </source>
</evidence>
<evidence type="ECO:0000256" key="11">
    <source>
        <dbReference type="ARBA" id="ARBA00031871"/>
    </source>
</evidence>
<keyword evidence="9" id="KW-0067">ATP-binding</keyword>
<name>A0A086TAA9_HAPC1</name>
<dbReference type="FunFam" id="3.40.50.620:FF:000187">
    <property type="entry name" value="Probable FAD synthetase"/>
    <property type="match status" value="1"/>
</dbReference>
<sequence length="292" mass="32497">MTTESSQNQRLDAARPNGCASHSSSSAAAATEATTDTLLQTCLALRKRVLAFLDEDHTDDKVLRSLQGHVRVAMEVIGEALHRYGLEHLSLSYNGGKDCLVLLILILACLPELVPRTDGQTTSEPPTSRHSDLSKSLQAIYIVSRDPFPEVEDFVACTAKQYHLDLVRCALPMRQALDAYLSDNPAVEAVFMGTRRTDPHSDTLGHFSPTDPDWPQFMRINPVIDWHYADIWAFIRHLGIPYCSLYDRGFTSLGGTSDTRPNPALAIDAEAGKFQPAYELTRDDEERRGRVR</sequence>
<evidence type="ECO:0000256" key="12">
    <source>
        <dbReference type="ARBA" id="ARBA00049494"/>
    </source>
</evidence>
<reference evidence="16" key="1">
    <citation type="journal article" date="2014" name="Genome Announc.">
        <title>Genome sequence and annotation of Acremonium chrysogenum, producer of the beta-lactam antibiotic cephalosporin C.</title>
        <authorList>
            <person name="Terfehr D."/>
            <person name="Dahlmann T.A."/>
            <person name="Specht T."/>
            <person name="Zadra I."/>
            <person name="Kuernsteiner H."/>
            <person name="Kueck U."/>
        </authorList>
    </citation>
    <scope>NUCLEOTIDE SEQUENCE [LARGE SCALE GENOMIC DNA]</scope>
    <source>
        <strain evidence="16">ATCC 11550 / CBS 779.69 / DSM 880 / IAM 14645 / JCM 23072 / IMI 49137</strain>
    </source>
</reference>
<dbReference type="EC" id="2.7.7.2" evidence="2"/>
<dbReference type="SUPFAM" id="SSF52402">
    <property type="entry name" value="Adenine nucleotide alpha hydrolases-like"/>
    <property type="match status" value="1"/>
</dbReference>
<feature type="compositionally biased region" description="Polar residues" evidence="13">
    <location>
        <begin position="1"/>
        <end position="10"/>
    </location>
</feature>
<keyword evidence="5" id="KW-0808">Transferase</keyword>
<evidence type="ECO:0000256" key="9">
    <source>
        <dbReference type="ARBA" id="ARBA00022840"/>
    </source>
</evidence>
<gene>
    <name evidence="15" type="ORF">ACRE_028660</name>
</gene>
<comment type="catalytic activity">
    <reaction evidence="12">
        <text>FMN + ATP + H(+) = FAD + diphosphate</text>
        <dbReference type="Rhea" id="RHEA:17237"/>
        <dbReference type="ChEBI" id="CHEBI:15378"/>
        <dbReference type="ChEBI" id="CHEBI:30616"/>
        <dbReference type="ChEBI" id="CHEBI:33019"/>
        <dbReference type="ChEBI" id="CHEBI:57692"/>
        <dbReference type="ChEBI" id="CHEBI:58210"/>
        <dbReference type="EC" id="2.7.7.2"/>
    </reaction>
</comment>
<evidence type="ECO:0000256" key="8">
    <source>
        <dbReference type="ARBA" id="ARBA00022827"/>
    </source>
</evidence>
<keyword evidence="7" id="KW-0547">Nucleotide-binding</keyword>
<organism evidence="15 16">
    <name type="scientific">Hapsidospora chrysogenum (strain ATCC 11550 / CBS 779.69 / DSM 880 / IAM 14645 / JCM 23072 / IMI 49137)</name>
    <name type="common">Acremonium chrysogenum</name>
    <dbReference type="NCBI Taxonomy" id="857340"/>
    <lineage>
        <taxon>Eukaryota</taxon>
        <taxon>Fungi</taxon>
        <taxon>Dikarya</taxon>
        <taxon>Ascomycota</taxon>
        <taxon>Pezizomycotina</taxon>
        <taxon>Sordariomycetes</taxon>
        <taxon>Hypocreomycetidae</taxon>
        <taxon>Hypocreales</taxon>
        <taxon>Bionectriaceae</taxon>
        <taxon>Hapsidospora</taxon>
    </lineage>
</organism>
<dbReference type="InterPro" id="IPR002500">
    <property type="entry name" value="PAPS_reduct_dom"/>
</dbReference>
<dbReference type="PANTHER" id="PTHR23293:SF9">
    <property type="entry name" value="FAD SYNTHASE"/>
    <property type="match status" value="1"/>
</dbReference>